<keyword evidence="2" id="KW-1185">Reference proteome</keyword>
<dbReference type="EMBL" id="CP108135">
    <property type="protein sequence ID" value="WTP69637.1"/>
    <property type="molecule type" value="Genomic_DNA"/>
</dbReference>
<evidence type="ECO:0000313" key="2">
    <source>
        <dbReference type="Proteomes" id="UP001622496"/>
    </source>
</evidence>
<dbReference type="Proteomes" id="UP001622496">
    <property type="component" value="Chromosome"/>
</dbReference>
<evidence type="ECO:0000313" key="1">
    <source>
        <dbReference type="EMBL" id="WTP69637.1"/>
    </source>
</evidence>
<accession>A0ABZ1KGH9</accession>
<reference evidence="1 2" key="1">
    <citation type="submission" date="2022-10" db="EMBL/GenBank/DDBJ databases">
        <title>The complete genomes of actinobacterial strains from the NBC collection.</title>
        <authorList>
            <person name="Joergensen T.S."/>
            <person name="Alvarez Arevalo M."/>
            <person name="Sterndorff E.B."/>
            <person name="Faurdal D."/>
            <person name="Vuksanovic O."/>
            <person name="Mourched A.-S."/>
            <person name="Charusanti P."/>
            <person name="Shaw S."/>
            <person name="Blin K."/>
            <person name="Weber T."/>
        </authorList>
    </citation>
    <scope>NUCLEOTIDE SEQUENCE [LARGE SCALE GENOMIC DNA]</scope>
    <source>
        <strain evidence="1 2">NBC_00185</strain>
    </source>
</reference>
<proteinExistence type="predicted"/>
<sequence>MGTPSASVLTAAIPDGKISAAIPKSIAAQAATTCNWTGASVTGSPSYFVEAPQALATVAWTGTVNAFCTGSNPVTISTSVQLTDPQGVPHLVASGAGIPVNTGYVCSQAATNCAGAWSAKFTLTFTAKPGSTWPGGGGCVASGAVLTCTLSGAAGIVPPVRIPSHTVCTESTAFAFSAADVPCYNLPPSGQIPLLTLRAIKNIRDSHFDGGSAVDSSKGRFYSHLTNADLQKIWEAGMTSADKWKLNSTGYFEKTFAYEGAGTLSTSHGNGAAATQVTLVVEQYGAGPTSEVITMYPGPQ</sequence>
<protein>
    <submittedName>
        <fullName evidence="1">Uncharacterized protein</fullName>
    </submittedName>
</protein>
<gene>
    <name evidence="1" type="ORF">OG560_31125</name>
</gene>
<organism evidence="1 2">
    <name type="scientific">[Kitasatospora] papulosa</name>
    <dbReference type="NCBI Taxonomy" id="1464011"/>
    <lineage>
        <taxon>Bacteria</taxon>
        <taxon>Bacillati</taxon>
        <taxon>Actinomycetota</taxon>
        <taxon>Actinomycetes</taxon>
        <taxon>Kitasatosporales</taxon>
        <taxon>Streptomycetaceae</taxon>
        <taxon>Streptomyces</taxon>
    </lineage>
</organism>
<name>A0ABZ1KGH9_9ACTN</name>
<dbReference type="RefSeq" id="WP_363142555.1">
    <property type="nucleotide sequence ID" value="NZ_CP108135.1"/>
</dbReference>